<dbReference type="GO" id="GO:0000978">
    <property type="term" value="F:RNA polymerase II cis-regulatory region sequence-specific DNA binding"/>
    <property type="evidence" value="ECO:0007669"/>
    <property type="project" value="TreeGrafter"/>
</dbReference>
<feature type="domain" description="C2H2-type" evidence="7">
    <location>
        <begin position="121"/>
        <end position="150"/>
    </location>
</feature>
<dbReference type="OrthoDB" id="6040868at2759"/>
<proteinExistence type="predicted"/>
<name>A0A9D4IKR7_DREPO</name>
<dbReference type="GO" id="GO:0008270">
    <property type="term" value="F:zinc ion binding"/>
    <property type="evidence" value="ECO:0007669"/>
    <property type="project" value="UniProtKB-KW"/>
</dbReference>
<dbReference type="AlphaFoldDB" id="A0A9D4IKR7"/>
<keyword evidence="2" id="KW-0677">Repeat</keyword>
<feature type="domain" description="C2H2-type" evidence="7">
    <location>
        <begin position="151"/>
        <end position="179"/>
    </location>
</feature>
<dbReference type="PANTHER" id="PTHR24388">
    <property type="entry name" value="ZINC FINGER PROTEIN"/>
    <property type="match status" value="1"/>
</dbReference>
<comment type="caution">
    <text evidence="8">The sequence shown here is derived from an EMBL/GenBank/DDBJ whole genome shotgun (WGS) entry which is preliminary data.</text>
</comment>
<evidence type="ECO:0000256" key="6">
    <source>
        <dbReference type="PROSITE-ProRule" id="PRU00042"/>
    </source>
</evidence>
<evidence type="ECO:0000256" key="3">
    <source>
        <dbReference type="ARBA" id="ARBA00022771"/>
    </source>
</evidence>
<dbReference type="Pfam" id="PF13894">
    <property type="entry name" value="zf-C2H2_4"/>
    <property type="match status" value="2"/>
</dbReference>
<evidence type="ECO:0000313" key="8">
    <source>
        <dbReference type="EMBL" id="KAH3776257.1"/>
    </source>
</evidence>
<evidence type="ECO:0000256" key="5">
    <source>
        <dbReference type="ARBA" id="ARBA00023242"/>
    </source>
</evidence>
<dbReference type="PROSITE" id="PS00028">
    <property type="entry name" value="ZINC_FINGER_C2H2_1"/>
    <property type="match status" value="4"/>
</dbReference>
<dbReference type="GO" id="GO:0000981">
    <property type="term" value="F:DNA-binding transcription factor activity, RNA polymerase II-specific"/>
    <property type="evidence" value="ECO:0007669"/>
    <property type="project" value="TreeGrafter"/>
</dbReference>
<dbReference type="PROSITE" id="PS50157">
    <property type="entry name" value="ZINC_FINGER_C2H2_2"/>
    <property type="match status" value="6"/>
</dbReference>
<dbReference type="InterPro" id="IPR013087">
    <property type="entry name" value="Znf_C2H2_type"/>
</dbReference>
<dbReference type="InterPro" id="IPR050527">
    <property type="entry name" value="Snail/Krueppel_Znf"/>
</dbReference>
<dbReference type="SUPFAM" id="SSF57667">
    <property type="entry name" value="beta-beta-alpha zinc fingers"/>
    <property type="match status" value="4"/>
</dbReference>
<dbReference type="Pfam" id="PF00096">
    <property type="entry name" value="zf-C2H2"/>
    <property type="match status" value="3"/>
</dbReference>
<dbReference type="PANTHER" id="PTHR24388:SF104">
    <property type="entry name" value="AT-RICH BINDING PROTEIN-RELATED"/>
    <property type="match status" value="1"/>
</dbReference>
<sequence length="226" mass="26134">MAAYDEDMDEAVDPLDGSFLDVSVEQTVSAESLECDICGNRYKTKVSLKRHLKKHSSDNTFECTRCTQYFNSKDALEQHEKAKHIKSHLCVKCGKSFMSKSNLKSHTQLVHKEEKDAKQLMKCPFKDCKKVFQQKEKYQDHMNTHTGIKPYTCAECEREFSNRYTKTRHEKSCLGITEHVCDVCNKDFADQSSVKRHKDTQHSGKRFACLCGKNFAYSNSLLRHQK</sequence>
<reference evidence="8" key="2">
    <citation type="submission" date="2020-11" db="EMBL/GenBank/DDBJ databases">
        <authorList>
            <person name="McCartney M.A."/>
            <person name="Auch B."/>
            <person name="Kono T."/>
            <person name="Mallez S."/>
            <person name="Becker A."/>
            <person name="Gohl D.M."/>
            <person name="Silverstein K.A.T."/>
            <person name="Koren S."/>
            <person name="Bechman K.B."/>
            <person name="Herman A."/>
            <person name="Abrahante J.E."/>
            <person name="Garbe J."/>
        </authorList>
    </citation>
    <scope>NUCLEOTIDE SEQUENCE</scope>
    <source>
        <strain evidence="8">Duluth1</strain>
        <tissue evidence="8">Whole animal</tissue>
    </source>
</reference>
<reference evidence="8" key="1">
    <citation type="journal article" date="2019" name="bioRxiv">
        <title>The Genome of the Zebra Mussel, Dreissena polymorpha: A Resource for Invasive Species Research.</title>
        <authorList>
            <person name="McCartney M.A."/>
            <person name="Auch B."/>
            <person name="Kono T."/>
            <person name="Mallez S."/>
            <person name="Zhang Y."/>
            <person name="Obille A."/>
            <person name="Becker A."/>
            <person name="Abrahante J.E."/>
            <person name="Garbe J."/>
            <person name="Badalamenti J.P."/>
            <person name="Herman A."/>
            <person name="Mangelson H."/>
            <person name="Liachko I."/>
            <person name="Sullivan S."/>
            <person name="Sone E.D."/>
            <person name="Koren S."/>
            <person name="Silverstein K.A.T."/>
            <person name="Beckman K.B."/>
            <person name="Gohl D.M."/>
        </authorList>
    </citation>
    <scope>NUCLEOTIDE SEQUENCE</scope>
    <source>
        <strain evidence="8">Duluth1</strain>
        <tissue evidence="8">Whole animal</tissue>
    </source>
</reference>
<keyword evidence="3 6" id="KW-0863">Zinc-finger</keyword>
<feature type="domain" description="C2H2-type" evidence="7">
    <location>
        <begin position="61"/>
        <end position="84"/>
    </location>
</feature>
<keyword evidence="1" id="KW-0479">Metal-binding</keyword>
<feature type="domain" description="C2H2-type" evidence="7">
    <location>
        <begin position="88"/>
        <end position="116"/>
    </location>
</feature>
<keyword evidence="9" id="KW-1185">Reference proteome</keyword>
<evidence type="ECO:0000256" key="1">
    <source>
        <dbReference type="ARBA" id="ARBA00022723"/>
    </source>
</evidence>
<dbReference type="EMBL" id="JAIWYP010000009">
    <property type="protein sequence ID" value="KAH3776257.1"/>
    <property type="molecule type" value="Genomic_DNA"/>
</dbReference>
<protein>
    <recommendedName>
        <fullName evidence="7">C2H2-type domain-containing protein</fullName>
    </recommendedName>
</protein>
<keyword evidence="4" id="KW-0862">Zinc</keyword>
<dbReference type="SMART" id="SM00355">
    <property type="entry name" value="ZnF_C2H2"/>
    <property type="match status" value="6"/>
</dbReference>
<dbReference type="Proteomes" id="UP000828390">
    <property type="component" value="Unassembled WGS sequence"/>
</dbReference>
<keyword evidence="5" id="KW-0539">Nucleus</keyword>
<evidence type="ECO:0000256" key="2">
    <source>
        <dbReference type="ARBA" id="ARBA00022737"/>
    </source>
</evidence>
<organism evidence="8 9">
    <name type="scientific">Dreissena polymorpha</name>
    <name type="common">Zebra mussel</name>
    <name type="synonym">Mytilus polymorpha</name>
    <dbReference type="NCBI Taxonomy" id="45954"/>
    <lineage>
        <taxon>Eukaryota</taxon>
        <taxon>Metazoa</taxon>
        <taxon>Spiralia</taxon>
        <taxon>Lophotrochozoa</taxon>
        <taxon>Mollusca</taxon>
        <taxon>Bivalvia</taxon>
        <taxon>Autobranchia</taxon>
        <taxon>Heteroconchia</taxon>
        <taxon>Euheterodonta</taxon>
        <taxon>Imparidentia</taxon>
        <taxon>Neoheterodontei</taxon>
        <taxon>Myida</taxon>
        <taxon>Dreissenoidea</taxon>
        <taxon>Dreissenidae</taxon>
        <taxon>Dreissena</taxon>
    </lineage>
</organism>
<evidence type="ECO:0000313" key="9">
    <source>
        <dbReference type="Proteomes" id="UP000828390"/>
    </source>
</evidence>
<evidence type="ECO:0000259" key="7">
    <source>
        <dbReference type="PROSITE" id="PS50157"/>
    </source>
</evidence>
<gene>
    <name evidence="8" type="ORF">DPMN_177677</name>
</gene>
<dbReference type="InterPro" id="IPR036236">
    <property type="entry name" value="Znf_C2H2_sf"/>
</dbReference>
<evidence type="ECO:0000256" key="4">
    <source>
        <dbReference type="ARBA" id="ARBA00022833"/>
    </source>
</evidence>
<feature type="domain" description="C2H2-type" evidence="7">
    <location>
        <begin position="33"/>
        <end position="60"/>
    </location>
</feature>
<dbReference type="Gene3D" id="3.30.160.60">
    <property type="entry name" value="Classic Zinc Finger"/>
    <property type="match status" value="5"/>
</dbReference>
<accession>A0A9D4IKR7</accession>
<feature type="domain" description="C2H2-type" evidence="7">
    <location>
        <begin position="179"/>
        <end position="207"/>
    </location>
</feature>